<evidence type="ECO:0000313" key="2">
    <source>
        <dbReference type="Proteomes" id="UP000283077"/>
    </source>
</evidence>
<dbReference type="EMBL" id="SACS01000002">
    <property type="protein sequence ID" value="RVU41337.1"/>
    <property type="molecule type" value="Genomic_DNA"/>
</dbReference>
<reference evidence="1 2" key="1">
    <citation type="submission" date="2019-01" db="EMBL/GenBank/DDBJ databases">
        <authorList>
            <person name="Chen W.-M."/>
        </authorList>
    </citation>
    <scope>NUCLEOTIDE SEQUENCE [LARGE SCALE GENOMIC DNA]</scope>
    <source>
        <strain evidence="1 2">KYPC3</strain>
    </source>
</reference>
<sequence>MKLAVIPARGGSKRIPRKNIKLFNGKPMIAWSIEAALYSKMFDQVLVSTDDAEIAEVAAQYGAAVPFIRPATLADDLTGTSAVVRHAIDWVTQQQWHAEQGPLDIVACIYATAPLLSAALLQQAMALWAQQPALDYIFSGCRFSFPIQRALYRDANGAVAPVQPDAIGKRSQDLTETFHDAGQFYLGRAQSWSEARPVFSKSSYLFELPQHLVQDIDTLDDWRRAELLHQLILNQVAPPSAKPPKAD</sequence>
<name>A0A437R3T6_9GAMM</name>
<accession>A0A437R3T6</accession>
<dbReference type="SUPFAM" id="SSF53448">
    <property type="entry name" value="Nucleotide-diphospho-sugar transferases"/>
    <property type="match status" value="1"/>
</dbReference>
<dbReference type="Proteomes" id="UP000283077">
    <property type="component" value="Unassembled WGS sequence"/>
</dbReference>
<dbReference type="AlphaFoldDB" id="A0A437R3T6"/>
<dbReference type="EC" id="2.7.7.81" evidence="1"/>
<evidence type="ECO:0000313" key="1">
    <source>
        <dbReference type="EMBL" id="RVU41337.1"/>
    </source>
</evidence>
<dbReference type="InterPro" id="IPR029044">
    <property type="entry name" value="Nucleotide-diphossugar_trans"/>
</dbReference>
<dbReference type="InterPro" id="IPR020039">
    <property type="entry name" value="PseF"/>
</dbReference>
<comment type="caution">
    <text evidence="1">The sequence shown here is derived from an EMBL/GenBank/DDBJ whole genome shotgun (WGS) entry which is preliminary data.</text>
</comment>
<dbReference type="InterPro" id="IPR050793">
    <property type="entry name" value="CMP-NeuNAc_synthase"/>
</dbReference>
<organism evidence="1 2">
    <name type="scientific">Rheinheimera riviphila</name>
    <dbReference type="NCBI Taxonomy" id="1834037"/>
    <lineage>
        <taxon>Bacteria</taxon>
        <taxon>Pseudomonadati</taxon>
        <taxon>Pseudomonadota</taxon>
        <taxon>Gammaproteobacteria</taxon>
        <taxon>Chromatiales</taxon>
        <taxon>Chromatiaceae</taxon>
        <taxon>Rheinheimera</taxon>
    </lineage>
</organism>
<dbReference type="RefSeq" id="WP_127697714.1">
    <property type="nucleotide sequence ID" value="NZ_SACS01000002.1"/>
</dbReference>
<keyword evidence="1" id="KW-0548">Nucleotidyltransferase</keyword>
<dbReference type="Gene3D" id="3.90.550.10">
    <property type="entry name" value="Spore Coat Polysaccharide Biosynthesis Protein SpsA, Chain A"/>
    <property type="match status" value="1"/>
</dbReference>
<dbReference type="PANTHER" id="PTHR21485">
    <property type="entry name" value="HAD SUPERFAMILY MEMBERS CMAS AND KDSC"/>
    <property type="match status" value="1"/>
</dbReference>
<dbReference type="OrthoDB" id="9805604at2"/>
<gene>
    <name evidence="1" type="primary">pseF</name>
    <name evidence="1" type="ORF">EOE67_03820</name>
</gene>
<keyword evidence="1" id="KW-0808">Transferase</keyword>
<protein>
    <submittedName>
        <fullName evidence="1">Pseudaminic acid cytidylyltransferase</fullName>
        <ecNumber evidence="1">2.7.7.81</ecNumber>
    </submittedName>
</protein>
<dbReference type="GO" id="GO:0008781">
    <property type="term" value="F:N-acylneuraminate cytidylyltransferase activity"/>
    <property type="evidence" value="ECO:0007669"/>
    <property type="project" value="TreeGrafter"/>
</dbReference>
<keyword evidence="2" id="KW-1185">Reference proteome</keyword>
<dbReference type="PANTHER" id="PTHR21485:SF6">
    <property type="entry name" value="N-ACYLNEURAMINATE CYTIDYLYLTRANSFERASE-RELATED"/>
    <property type="match status" value="1"/>
</dbReference>
<dbReference type="CDD" id="cd02513">
    <property type="entry name" value="CMP-NeuAc_Synthase"/>
    <property type="match status" value="1"/>
</dbReference>
<dbReference type="InterPro" id="IPR003329">
    <property type="entry name" value="Cytidylyl_trans"/>
</dbReference>
<dbReference type="Pfam" id="PF02348">
    <property type="entry name" value="CTP_transf_3"/>
    <property type="match status" value="1"/>
</dbReference>
<dbReference type="NCBIfam" id="TIGR03584">
    <property type="entry name" value="PseF"/>
    <property type="match status" value="1"/>
</dbReference>
<proteinExistence type="predicted"/>